<proteinExistence type="predicted"/>
<dbReference type="SUPFAM" id="SSF53448">
    <property type="entry name" value="Nucleotide-diphospho-sugar transferases"/>
    <property type="match status" value="1"/>
</dbReference>
<dbReference type="EMBL" id="JBHSYQ010000008">
    <property type="protein sequence ID" value="MFC6998861.1"/>
    <property type="molecule type" value="Genomic_DNA"/>
</dbReference>
<dbReference type="RefSeq" id="WP_066625171.1">
    <property type="nucleotide sequence ID" value="NZ_JBHSYQ010000008.1"/>
</dbReference>
<comment type="caution">
    <text evidence="2">The sequence shown here is derived from an EMBL/GenBank/DDBJ whole genome shotgun (WGS) entry which is preliminary data.</text>
</comment>
<reference evidence="3" key="1">
    <citation type="journal article" date="2019" name="Int. J. Syst. Evol. Microbiol.">
        <title>The Global Catalogue of Microorganisms (GCM) 10K type strain sequencing project: providing services to taxonomists for standard genome sequencing and annotation.</title>
        <authorList>
            <consortium name="The Broad Institute Genomics Platform"/>
            <consortium name="The Broad Institute Genome Sequencing Center for Infectious Disease"/>
            <person name="Wu L."/>
            <person name="Ma J."/>
        </authorList>
    </citation>
    <scope>NUCLEOTIDE SEQUENCE [LARGE SCALE GENOMIC DNA]</scope>
    <source>
        <strain evidence="3">CGMCC 4.7393</strain>
    </source>
</reference>
<dbReference type="PANTHER" id="PTHR43777:SF1">
    <property type="entry name" value="MOLYBDENUM COFACTOR CYTIDYLYLTRANSFERASE"/>
    <property type="match status" value="1"/>
</dbReference>
<keyword evidence="2" id="KW-0808">Transferase</keyword>
<name>A0ABW2DRL4_9BACT</name>
<dbReference type="Proteomes" id="UP001596405">
    <property type="component" value="Unassembled WGS sequence"/>
</dbReference>
<dbReference type="CDD" id="cd04182">
    <property type="entry name" value="GT_2_like_f"/>
    <property type="match status" value="1"/>
</dbReference>
<dbReference type="GO" id="GO:0016740">
    <property type="term" value="F:transferase activity"/>
    <property type="evidence" value="ECO:0007669"/>
    <property type="project" value="UniProtKB-KW"/>
</dbReference>
<dbReference type="PANTHER" id="PTHR43777">
    <property type="entry name" value="MOLYBDENUM COFACTOR CYTIDYLYLTRANSFERASE"/>
    <property type="match status" value="1"/>
</dbReference>
<evidence type="ECO:0000313" key="3">
    <source>
        <dbReference type="Proteomes" id="UP001596405"/>
    </source>
</evidence>
<dbReference type="InterPro" id="IPR029044">
    <property type="entry name" value="Nucleotide-diphossugar_trans"/>
</dbReference>
<accession>A0ABW2DRL4</accession>
<keyword evidence="3" id="KW-1185">Reference proteome</keyword>
<dbReference type="Gene3D" id="3.90.550.10">
    <property type="entry name" value="Spore Coat Polysaccharide Biosynthesis Protein SpsA, Chain A"/>
    <property type="match status" value="1"/>
</dbReference>
<dbReference type="InterPro" id="IPR025877">
    <property type="entry name" value="MobA-like_NTP_Trfase"/>
</dbReference>
<dbReference type="Pfam" id="PF12804">
    <property type="entry name" value="NTP_transf_3"/>
    <property type="match status" value="1"/>
</dbReference>
<protein>
    <submittedName>
        <fullName evidence="2">NTP transferase domain-containing protein</fullName>
    </submittedName>
</protein>
<evidence type="ECO:0000259" key="1">
    <source>
        <dbReference type="Pfam" id="PF12804"/>
    </source>
</evidence>
<gene>
    <name evidence="2" type="ORF">ACFQHR_14585</name>
</gene>
<sequence length="198" mass="21117">MVGVIILAAGASTRLGQPKQNLMYLGQTLLQRAVSAAAGIKEGTVLVVSGANSQAVLPQLESLPVHHVHNPEWATGMGSSIWTGVQELLNLAPTVSGVILMLCDQPFVSAEILQQLLQAQQHTGKGIVACAYQNTLGAPVLFTRPFFSELKQLQGQDGAKKLLKQHAEEVAAVPFELGAIDIDTPQEFAALQHREPKV</sequence>
<feature type="domain" description="MobA-like NTP transferase" evidence="1">
    <location>
        <begin position="4"/>
        <end position="168"/>
    </location>
</feature>
<evidence type="ECO:0000313" key="2">
    <source>
        <dbReference type="EMBL" id="MFC6998861.1"/>
    </source>
</evidence>
<organism evidence="2 3">
    <name type="scientific">Rufibacter roseus</name>
    <dbReference type="NCBI Taxonomy" id="1567108"/>
    <lineage>
        <taxon>Bacteria</taxon>
        <taxon>Pseudomonadati</taxon>
        <taxon>Bacteroidota</taxon>
        <taxon>Cytophagia</taxon>
        <taxon>Cytophagales</taxon>
        <taxon>Hymenobacteraceae</taxon>
        <taxon>Rufibacter</taxon>
    </lineage>
</organism>